<proteinExistence type="predicted"/>
<accession>A0ACB9J0I0</accession>
<organism evidence="1 2">
    <name type="scientific">Smallanthus sonchifolius</name>
    <dbReference type="NCBI Taxonomy" id="185202"/>
    <lineage>
        <taxon>Eukaryota</taxon>
        <taxon>Viridiplantae</taxon>
        <taxon>Streptophyta</taxon>
        <taxon>Embryophyta</taxon>
        <taxon>Tracheophyta</taxon>
        <taxon>Spermatophyta</taxon>
        <taxon>Magnoliopsida</taxon>
        <taxon>eudicotyledons</taxon>
        <taxon>Gunneridae</taxon>
        <taxon>Pentapetalae</taxon>
        <taxon>asterids</taxon>
        <taxon>campanulids</taxon>
        <taxon>Asterales</taxon>
        <taxon>Asteraceae</taxon>
        <taxon>Asteroideae</taxon>
        <taxon>Heliantheae alliance</taxon>
        <taxon>Millerieae</taxon>
        <taxon>Smallanthus</taxon>
    </lineage>
</organism>
<gene>
    <name evidence="1" type="ORF">L1987_18514</name>
</gene>
<sequence>MVVFLLTSLKPGTAESNTTSNMMITSFCDRVDPMSPSVFFSNLNSTYASIRGQLLKDGVYFARAQNLGDADSVYGTVQCRNYLSAAQCLACFDVGVSALAHCTTGNGAYVILDDCFLSFPSPLHTLQLGQHLHHHFRLRLKNSSISGLLAAPSTAVASTVLKVDELVVVNGMVQKWLATRWAQ</sequence>
<protein>
    <submittedName>
        <fullName evidence="1">Uncharacterized protein</fullName>
    </submittedName>
</protein>
<evidence type="ECO:0000313" key="2">
    <source>
        <dbReference type="Proteomes" id="UP001056120"/>
    </source>
</evidence>
<keyword evidence="2" id="KW-1185">Reference proteome</keyword>
<dbReference type="EMBL" id="CM042023">
    <property type="protein sequence ID" value="KAI3813780.1"/>
    <property type="molecule type" value="Genomic_DNA"/>
</dbReference>
<comment type="caution">
    <text evidence="1">The sequence shown here is derived from an EMBL/GenBank/DDBJ whole genome shotgun (WGS) entry which is preliminary data.</text>
</comment>
<reference evidence="2" key="1">
    <citation type="journal article" date="2022" name="Mol. Ecol. Resour.">
        <title>The genomes of chicory, endive, great burdock and yacon provide insights into Asteraceae palaeo-polyploidization history and plant inulin production.</title>
        <authorList>
            <person name="Fan W."/>
            <person name="Wang S."/>
            <person name="Wang H."/>
            <person name="Wang A."/>
            <person name="Jiang F."/>
            <person name="Liu H."/>
            <person name="Zhao H."/>
            <person name="Xu D."/>
            <person name="Zhang Y."/>
        </authorList>
    </citation>
    <scope>NUCLEOTIDE SEQUENCE [LARGE SCALE GENOMIC DNA]</scope>
    <source>
        <strain evidence="2">cv. Yunnan</strain>
    </source>
</reference>
<reference evidence="1 2" key="2">
    <citation type="journal article" date="2022" name="Mol. Ecol. Resour.">
        <title>The genomes of chicory, endive, great burdock and yacon provide insights into Asteraceae paleo-polyploidization history and plant inulin production.</title>
        <authorList>
            <person name="Fan W."/>
            <person name="Wang S."/>
            <person name="Wang H."/>
            <person name="Wang A."/>
            <person name="Jiang F."/>
            <person name="Liu H."/>
            <person name="Zhao H."/>
            <person name="Xu D."/>
            <person name="Zhang Y."/>
        </authorList>
    </citation>
    <scope>NUCLEOTIDE SEQUENCE [LARGE SCALE GENOMIC DNA]</scope>
    <source>
        <strain evidence="2">cv. Yunnan</strain>
        <tissue evidence="1">Leaves</tissue>
    </source>
</reference>
<name>A0ACB9J0I0_9ASTR</name>
<dbReference type="Proteomes" id="UP001056120">
    <property type="component" value="Linkage Group LG06"/>
</dbReference>
<evidence type="ECO:0000313" key="1">
    <source>
        <dbReference type="EMBL" id="KAI3813780.1"/>
    </source>
</evidence>